<dbReference type="Gene3D" id="3.20.20.70">
    <property type="entry name" value="Aldolase class I"/>
    <property type="match status" value="1"/>
</dbReference>
<dbReference type="AlphaFoldDB" id="A1ZGH6"/>
<evidence type="ECO:0000313" key="10">
    <source>
        <dbReference type="EMBL" id="EAY30593.1"/>
    </source>
</evidence>
<evidence type="ECO:0000256" key="3">
    <source>
        <dbReference type="ARBA" id="ARBA00005740"/>
    </source>
</evidence>
<dbReference type="SUPFAM" id="SSF51569">
    <property type="entry name" value="Aldolase"/>
    <property type="match status" value="1"/>
</dbReference>
<dbReference type="OrthoDB" id="9807051at2"/>
<keyword evidence="4 9" id="KW-0963">Cytoplasm</keyword>
<dbReference type="Proteomes" id="UP000004095">
    <property type="component" value="Unassembled WGS sequence"/>
</dbReference>
<sequence length="223" mass="24059">MKFFIDTANLKEIQEAQDLGVLDGVTTNPSLMAKEGISGKHNVMAHYARICDIVDGDVSAEVIATDYEGMVAEGEELAAIHPRIVVKIPMIKDGVRALKYFSKQGIKTNCTLVFSSGQALLAAKAGATYVSPFIGRLDDVSTDGLQLIDQIVHIYNTYEFNTQVLAASVRHTMHLIKCAELGADVATCPSNVILGLLKHPLTDIGLSKFLSDHKKAESTAQNA</sequence>
<comment type="subcellular location">
    <subcellularLocation>
        <location evidence="1 9">Cytoplasm</location>
    </subcellularLocation>
</comment>
<dbReference type="InterPro" id="IPR022999">
    <property type="entry name" value="Transaldolase_3B"/>
</dbReference>
<dbReference type="EC" id="2.2.1.2" evidence="9"/>
<dbReference type="InterPro" id="IPR013785">
    <property type="entry name" value="Aldolase_TIM"/>
</dbReference>
<dbReference type="EMBL" id="AAWS01000006">
    <property type="protein sequence ID" value="EAY30593.1"/>
    <property type="molecule type" value="Genomic_DNA"/>
</dbReference>
<dbReference type="HAMAP" id="MF_00494">
    <property type="entry name" value="Transaldolase_3b"/>
    <property type="match status" value="1"/>
</dbReference>
<evidence type="ECO:0000256" key="1">
    <source>
        <dbReference type="ARBA" id="ARBA00004496"/>
    </source>
</evidence>
<evidence type="ECO:0000256" key="8">
    <source>
        <dbReference type="ARBA" id="ARBA00048810"/>
    </source>
</evidence>
<dbReference type="CDD" id="cd00956">
    <property type="entry name" value="Transaldolase_FSA"/>
    <property type="match status" value="1"/>
</dbReference>
<evidence type="ECO:0000256" key="2">
    <source>
        <dbReference type="ARBA" id="ARBA00004857"/>
    </source>
</evidence>
<dbReference type="PANTHER" id="PTHR10683">
    <property type="entry name" value="TRANSALDOLASE"/>
    <property type="match status" value="1"/>
</dbReference>
<keyword evidence="11" id="KW-1185">Reference proteome</keyword>
<dbReference type="UniPathway" id="UPA00115">
    <property type="reaction ID" value="UER00414"/>
</dbReference>
<evidence type="ECO:0000256" key="7">
    <source>
        <dbReference type="ARBA" id="ARBA00023270"/>
    </source>
</evidence>
<comment type="catalytic activity">
    <reaction evidence="8 9">
        <text>D-sedoheptulose 7-phosphate + D-glyceraldehyde 3-phosphate = D-erythrose 4-phosphate + beta-D-fructose 6-phosphate</text>
        <dbReference type="Rhea" id="RHEA:17053"/>
        <dbReference type="ChEBI" id="CHEBI:16897"/>
        <dbReference type="ChEBI" id="CHEBI:57483"/>
        <dbReference type="ChEBI" id="CHEBI:57634"/>
        <dbReference type="ChEBI" id="CHEBI:59776"/>
        <dbReference type="EC" id="2.2.1.2"/>
    </reaction>
</comment>
<dbReference type="eggNOG" id="COG0176">
    <property type="taxonomic scope" value="Bacteria"/>
</dbReference>
<dbReference type="GO" id="GO:0016832">
    <property type="term" value="F:aldehyde-lyase activity"/>
    <property type="evidence" value="ECO:0007669"/>
    <property type="project" value="InterPro"/>
</dbReference>
<dbReference type="GO" id="GO:0004801">
    <property type="term" value="F:transaldolase activity"/>
    <property type="evidence" value="ECO:0007669"/>
    <property type="project" value="UniProtKB-UniRule"/>
</dbReference>
<dbReference type="PROSITE" id="PS01054">
    <property type="entry name" value="TRANSALDOLASE_1"/>
    <property type="match status" value="1"/>
</dbReference>
<dbReference type="PANTHER" id="PTHR10683:SF40">
    <property type="entry name" value="FRUCTOSE-6-PHOSPHATE ALDOLASE 1-RELATED"/>
    <property type="match status" value="1"/>
</dbReference>
<dbReference type="InterPro" id="IPR033919">
    <property type="entry name" value="TSA/FSA_arc/bac"/>
</dbReference>
<comment type="function">
    <text evidence="9">Transaldolase is important for the balance of metabolites in the pentose-phosphate pathway.</text>
</comment>
<dbReference type="GO" id="GO:0006098">
    <property type="term" value="P:pentose-phosphate shunt"/>
    <property type="evidence" value="ECO:0007669"/>
    <property type="project" value="UniProtKB-UniRule"/>
</dbReference>
<dbReference type="InterPro" id="IPR004731">
    <property type="entry name" value="Transaldolase_3B/F6P_aldolase"/>
</dbReference>
<comment type="caution">
    <text evidence="10">The sequence shown here is derived from an EMBL/GenBank/DDBJ whole genome shotgun (WGS) entry which is preliminary data.</text>
</comment>
<keyword evidence="6 9" id="KW-0570">Pentose shunt</keyword>
<organism evidence="10 11">
    <name type="scientific">Microscilla marina ATCC 23134</name>
    <dbReference type="NCBI Taxonomy" id="313606"/>
    <lineage>
        <taxon>Bacteria</taxon>
        <taxon>Pseudomonadati</taxon>
        <taxon>Bacteroidota</taxon>
        <taxon>Cytophagia</taxon>
        <taxon>Cytophagales</taxon>
        <taxon>Microscillaceae</taxon>
        <taxon>Microscilla</taxon>
    </lineage>
</organism>
<gene>
    <name evidence="9" type="primary">tal</name>
    <name evidence="10" type="ORF">M23134_03231</name>
</gene>
<evidence type="ECO:0000256" key="5">
    <source>
        <dbReference type="ARBA" id="ARBA00022679"/>
    </source>
</evidence>
<dbReference type="RefSeq" id="WP_002694884.1">
    <property type="nucleotide sequence ID" value="NZ_AAWS01000006.1"/>
</dbReference>
<protein>
    <recommendedName>
        <fullName evidence="9">Probable transaldolase</fullName>
        <ecNumber evidence="9">2.2.1.2</ecNumber>
    </recommendedName>
</protein>
<comment type="pathway">
    <text evidence="2 9">Carbohydrate degradation; pentose phosphate pathway; D-glyceraldehyde 3-phosphate and beta-D-fructose 6-phosphate from D-ribose 5-phosphate and D-xylulose 5-phosphate (non-oxidative stage): step 2/3.</text>
</comment>
<keyword evidence="7 9" id="KW-0704">Schiff base</keyword>
<evidence type="ECO:0000256" key="9">
    <source>
        <dbReference type="HAMAP-Rule" id="MF_00494"/>
    </source>
</evidence>
<dbReference type="FunFam" id="3.20.20.70:FF:000018">
    <property type="entry name" value="Probable transaldolase"/>
    <property type="match status" value="1"/>
</dbReference>
<accession>A1ZGH6</accession>
<name>A1ZGH6_MICM2</name>
<keyword evidence="5 9" id="KW-0808">Transferase</keyword>
<dbReference type="InterPro" id="IPR001585">
    <property type="entry name" value="TAL/FSA"/>
</dbReference>
<dbReference type="GO" id="GO:0005737">
    <property type="term" value="C:cytoplasm"/>
    <property type="evidence" value="ECO:0007669"/>
    <property type="project" value="UniProtKB-SubCell"/>
</dbReference>
<dbReference type="GO" id="GO:0005975">
    <property type="term" value="P:carbohydrate metabolic process"/>
    <property type="evidence" value="ECO:0007669"/>
    <property type="project" value="InterPro"/>
</dbReference>
<evidence type="ECO:0000256" key="6">
    <source>
        <dbReference type="ARBA" id="ARBA00023126"/>
    </source>
</evidence>
<proteinExistence type="inferred from homology"/>
<dbReference type="GO" id="GO:0042182">
    <property type="term" value="P:ketone catabolic process"/>
    <property type="evidence" value="ECO:0007669"/>
    <property type="project" value="UniProtKB-ARBA"/>
</dbReference>
<dbReference type="NCBIfam" id="TIGR00875">
    <property type="entry name" value="fsa_talC_mipB"/>
    <property type="match status" value="1"/>
</dbReference>
<feature type="active site" description="Schiff-base intermediate with substrate" evidence="9">
    <location>
        <position position="87"/>
    </location>
</feature>
<evidence type="ECO:0000313" key="11">
    <source>
        <dbReference type="Proteomes" id="UP000004095"/>
    </source>
</evidence>
<dbReference type="InterPro" id="IPR018225">
    <property type="entry name" value="Transaldolase_AS"/>
</dbReference>
<dbReference type="Pfam" id="PF00923">
    <property type="entry name" value="TAL_FSA"/>
    <property type="match status" value="1"/>
</dbReference>
<evidence type="ECO:0000256" key="4">
    <source>
        <dbReference type="ARBA" id="ARBA00022490"/>
    </source>
</evidence>
<reference evidence="10 11" key="1">
    <citation type="submission" date="2007-01" db="EMBL/GenBank/DDBJ databases">
        <authorList>
            <person name="Haygood M."/>
            <person name="Podell S."/>
            <person name="Anderson C."/>
            <person name="Hopkinson B."/>
            <person name="Roe K."/>
            <person name="Barbeau K."/>
            <person name="Gaasterland T."/>
            <person name="Ferriera S."/>
            <person name="Johnson J."/>
            <person name="Kravitz S."/>
            <person name="Beeson K."/>
            <person name="Sutton G."/>
            <person name="Rogers Y.-H."/>
            <person name="Friedman R."/>
            <person name="Frazier M."/>
            <person name="Venter J.C."/>
        </authorList>
    </citation>
    <scope>NUCLEOTIDE SEQUENCE [LARGE SCALE GENOMIC DNA]</scope>
    <source>
        <strain evidence="10 11">ATCC 23134</strain>
    </source>
</reference>
<comment type="similarity">
    <text evidence="3 9">Belongs to the transaldolase family. Type 3B subfamily.</text>
</comment>